<dbReference type="InterPro" id="IPR002659">
    <property type="entry name" value="Glyco_trans_31"/>
</dbReference>
<evidence type="ECO:0000256" key="1">
    <source>
        <dbReference type="ARBA" id="ARBA00004323"/>
    </source>
</evidence>
<evidence type="ECO:0000256" key="6">
    <source>
        <dbReference type="ARBA" id="ARBA00022968"/>
    </source>
</evidence>
<evidence type="ECO:0000256" key="4">
    <source>
        <dbReference type="ARBA" id="ARBA00022679"/>
    </source>
</evidence>
<dbReference type="EMBL" id="KZ819329">
    <property type="protein sequence ID" value="PWN19940.1"/>
    <property type="molecule type" value="Genomic_DNA"/>
</dbReference>
<keyword evidence="7" id="KW-1133">Transmembrane helix</keyword>
<dbReference type="GO" id="GO:0000139">
    <property type="term" value="C:Golgi membrane"/>
    <property type="evidence" value="ECO:0007669"/>
    <property type="project" value="UniProtKB-SubCell"/>
</dbReference>
<keyword evidence="6" id="KW-0735">Signal-anchor</keyword>
<reference evidence="11 12" key="1">
    <citation type="journal article" date="2018" name="Mol. Biol. Evol.">
        <title>Broad Genomic Sampling Reveals a Smut Pathogenic Ancestry of the Fungal Clade Ustilaginomycotina.</title>
        <authorList>
            <person name="Kijpornyongpan T."/>
            <person name="Mondo S.J."/>
            <person name="Barry K."/>
            <person name="Sandor L."/>
            <person name="Lee J."/>
            <person name="Lipzen A."/>
            <person name="Pangilinan J."/>
            <person name="LaButti K."/>
            <person name="Hainaut M."/>
            <person name="Henrissat B."/>
            <person name="Grigoriev I.V."/>
            <person name="Spatafora J.W."/>
            <person name="Aime M.C."/>
        </authorList>
    </citation>
    <scope>NUCLEOTIDE SEQUENCE [LARGE SCALE GENOMIC DNA]</scope>
    <source>
        <strain evidence="11 12">MCA 4718</strain>
    </source>
</reference>
<dbReference type="AlphaFoldDB" id="A0A316U439"/>
<evidence type="ECO:0000256" key="10">
    <source>
        <dbReference type="RuleBase" id="RU363063"/>
    </source>
</evidence>
<protein>
    <recommendedName>
        <fullName evidence="10">Hexosyltransferase</fullName>
        <ecNumber evidence="10">2.4.1.-</ecNumber>
    </recommendedName>
</protein>
<feature type="non-terminal residue" evidence="11">
    <location>
        <position position="401"/>
    </location>
</feature>
<accession>A0A316U439</accession>
<evidence type="ECO:0000256" key="8">
    <source>
        <dbReference type="ARBA" id="ARBA00023034"/>
    </source>
</evidence>
<sequence length="401" mass="45476">FVASTTLLIIYILNPDKEPWPWRSFCAEQQPFPHTLADSLAPVDVFVGVMTVDSHFERRSVIRSTYGAHTRPIDPVTGLQSTNVQLKFILGRPSKKLERRIALEMEMFNDIVVLWDMQENMAGGKSYRYFQWATENATVPILRPRLGQRQLDSSGGSTLPQEGTVKGANDVLYDVSWKLVDYVVKADDDAFIALDELERHLRVAPRKLTYWGYLIKNWFMGGEAYALSMDVVQWIATSPWVAAHSTGKEDTATAKWLKQHPEKSKLNYVSERCWIYDHPKSGTAYAHGFLFPNEVEKIKREERPGGLSAQEISRRGGEHASKWYSTVNAWHVKYKAPRADLSIEEEIEALVEGGYDTSSTSNANPAFNSNSNPSLPLRGGTVVVHYLKRDEWFYETALALV</sequence>
<evidence type="ECO:0000256" key="2">
    <source>
        <dbReference type="ARBA" id="ARBA00008661"/>
    </source>
</evidence>
<organism evidence="11 12">
    <name type="scientific">Pseudomicrostroma glucosiphilum</name>
    <dbReference type="NCBI Taxonomy" id="1684307"/>
    <lineage>
        <taxon>Eukaryota</taxon>
        <taxon>Fungi</taxon>
        <taxon>Dikarya</taxon>
        <taxon>Basidiomycota</taxon>
        <taxon>Ustilaginomycotina</taxon>
        <taxon>Exobasidiomycetes</taxon>
        <taxon>Microstromatales</taxon>
        <taxon>Microstromatales incertae sedis</taxon>
        <taxon>Pseudomicrostroma</taxon>
    </lineage>
</organism>
<name>A0A316U439_9BASI</name>
<evidence type="ECO:0000256" key="7">
    <source>
        <dbReference type="ARBA" id="ARBA00022989"/>
    </source>
</evidence>
<dbReference type="OrthoDB" id="2139606at2759"/>
<dbReference type="STRING" id="1684307.A0A316U439"/>
<feature type="non-terminal residue" evidence="11">
    <location>
        <position position="1"/>
    </location>
</feature>
<keyword evidence="8 10" id="KW-0333">Golgi apparatus</keyword>
<evidence type="ECO:0000313" key="12">
    <source>
        <dbReference type="Proteomes" id="UP000245942"/>
    </source>
</evidence>
<gene>
    <name evidence="11" type="ORF">BCV69DRAFT_239364</name>
</gene>
<dbReference type="PANTHER" id="PTHR11214">
    <property type="entry name" value="BETA-1,3-N-ACETYLGLUCOSAMINYLTRANSFERASE"/>
    <property type="match status" value="1"/>
</dbReference>
<dbReference type="EC" id="2.4.1.-" evidence="10"/>
<dbReference type="Gene3D" id="3.90.550.50">
    <property type="match status" value="1"/>
</dbReference>
<keyword evidence="4" id="KW-0808">Transferase</keyword>
<dbReference type="GO" id="GO:0051072">
    <property type="term" value="P:4,6-pyruvylated galactose residue biosynthetic process"/>
    <property type="evidence" value="ECO:0007669"/>
    <property type="project" value="TreeGrafter"/>
</dbReference>
<evidence type="ECO:0000256" key="5">
    <source>
        <dbReference type="ARBA" id="ARBA00022692"/>
    </source>
</evidence>
<dbReference type="RefSeq" id="XP_025347100.1">
    <property type="nucleotide sequence ID" value="XM_025489978.1"/>
</dbReference>
<evidence type="ECO:0000256" key="3">
    <source>
        <dbReference type="ARBA" id="ARBA00022676"/>
    </source>
</evidence>
<dbReference type="Proteomes" id="UP000245942">
    <property type="component" value="Unassembled WGS sequence"/>
</dbReference>
<keyword evidence="12" id="KW-1185">Reference proteome</keyword>
<comment type="subcellular location">
    <subcellularLocation>
        <location evidence="1 10">Golgi apparatus membrane</location>
        <topology evidence="1 10">Single-pass type II membrane protein</topology>
    </subcellularLocation>
</comment>
<evidence type="ECO:0000256" key="9">
    <source>
        <dbReference type="ARBA" id="ARBA00023136"/>
    </source>
</evidence>
<keyword evidence="3 10" id="KW-0328">Glycosyltransferase</keyword>
<dbReference type="PANTHER" id="PTHR11214:SF333">
    <property type="entry name" value="GLYCOSYLTRANSFERASE FAMILY 31 PROTEIN"/>
    <property type="match status" value="1"/>
</dbReference>
<dbReference type="GeneID" id="37011712"/>
<evidence type="ECO:0000313" key="11">
    <source>
        <dbReference type="EMBL" id="PWN19940.1"/>
    </source>
</evidence>
<keyword evidence="5" id="KW-0812">Transmembrane</keyword>
<proteinExistence type="inferred from homology"/>
<keyword evidence="9" id="KW-0472">Membrane</keyword>
<dbReference type="GO" id="GO:0016758">
    <property type="term" value="F:hexosyltransferase activity"/>
    <property type="evidence" value="ECO:0007669"/>
    <property type="project" value="InterPro"/>
</dbReference>
<comment type="similarity">
    <text evidence="2 10">Belongs to the glycosyltransferase 31 family.</text>
</comment>